<dbReference type="Proteomes" id="UP000050525">
    <property type="component" value="Unassembled WGS sequence"/>
</dbReference>
<evidence type="ECO:0000313" key="2">
    <source>
        <dbReference type="Proteomes" id="UP000050525"/>
    </source>
</evidence>
<dbReference type="EMBL" id="AKHW03001628">
    <property type="protein sequence ID" value="KYO41285.1"/>
    <property type="molecule type" value="Genomic_DNA"/>
</dbReference>
<protein>
    <submittedName>
        <fullName evidence="1">Uncharacterized protein</fullName>
    </submittedName>
</protein>
<comment type="caution">
    <text evidence="1">The sequence shown here is derived from an EMBL/GenBank/DDBJ whole genome shotgun (WGS) entry which is preliminary data.</text>
</comment>
<name>A0A151NXX7_ALLMI</name>
<accession>A0A151NXX7</accession>
<dbReference type="AlphaFoldDB" id="A0A151NXX7"/>
<evidence type="ECO:0000313" key="1">
    <source>
        <dbReference type="EMBL" id="KYO41285.1"/>
    </source>
</evidence>
<proteinExistence type="predicted"/>
<sequence>MASIIHTHISGRQKAPQDQYWQYIVHQHIAWQNEPLILETASLQHEVTQRISFIIPRQQNYVAVDFRMVYTGMVLC</sequence>
<organism evidence="1 2">
    <name type="scientific">Alligator mississippiensis</name>
    <name type="common">American alligator</name>
    <dbReference type="NCBI Taxonomy" id="8496"/>
    <lineage>
        <taxon>Eukaryota</taxon>
        <taxon>Metazoa</taxon>
        <taxon>Chordata</taxon>
        <taxon>Craniata</taxon>
        <taxon>Vertebrata</taxon>
        <taxon>Euteleostomi</taxon>
        <taxon>Archelosauria</taxon>
        <taxon>Archosauria</taxon>
        <taxon>Crocodylia</taxon>
        <taxon>Alligatoridae</taxon>
        <taxon>Alligatorinae</taxon>
        <taxon>Alligator</taxon>
    </lineage>
</organism>
<reference evidence="1 2" key="1">
    <citation type="journal article" date="2012" name="Genome Biol.">
        <title>Sequencing three crocodilian genomes to illuminate the evolution of archosaurs and amniotes.</title>
        <authorList>
            <person name="St John J.A."/>
            <person name="Braun E.L."/>
            <person name="Isberg S.R."/>
            <person name="Miles L.G."/>
            <person name="Chong A.Y."/>
            <person name="Gongora J."/>
            <person name="Dalzell P."/>
            <person name="Moran C."/>
            <person name="Bed'hom B."/>
            <person name="Abzhanov A."/>
            <person name="Burgess S.C."/>
            <person name="Cooksey A.M."/>
            <person name="Castoe T.A."/>
            <person name="Crawford N.G."/>
            <person name="Densmore L.D."/>
            <person name="Drew J.C."/>
            <person name="Edwards S.V."/>
            <person name="Faircloth B.C."/>
            <person name="Fujita M.K."/>
            <person name="Greenwold M.J."/>
            <person name="Hoffmann F.G."/>
            <person name="Howard J.M."/>
            <person name="Iguchi T."/>
            <person name="Janes D.E."/>
            <person name="Khan S.Y."/>
            <person name="Kohno S."/>
            <person name="de Koning A.J."/>
            <person name="Lance S.L."/>
            <person name="McCarthy F.M."/>
            <person name="McCormack J.E."/>
            <person name="Merchant M.E."/>
            <person name="Peterson D.G."/>
            <person name="Pollock D.D."/>
            <person name="Pourmand N."/>
            <person name="Raney B.J."/>
            <person name="Roessler K.A."/>
            <person name="Sanford J.R."/>
            <person name="Sawyer R.H."/>
            <person name="Schmidt C.J."/>
            <person name="Triplett E.W."/>
            <person name="Tuberville T.D."/>
            <person name="Venegas-Anaya M."/>
            <person name="Howard J.T."/>
            <person name="Jarvis E.D."/>
            <person name="Guillette L.J.Jr."/>
            <person name="Glenn T.C."/>
            <person name="Green R.E."/>
            <person name="Ray D.A."/>
        </authorList>
    </citation>
    <scope>NUCLEOTIDE SEQUENCE [LARGE SCALE GENOMIC DNA]</scope>
    <source>
        <strain evidence="1">KSC_2009_1</strain>
    </source>
</reference>
<gene>
    <name evidence="1" type="ORF">Y1Q_0006140</name>
</gene>
<keyword evidence="2" id="KW-1185">Reference proteome</keyword>